<dbReference type="Gene3D" id="1.10.3720.10">
    <property type="entry name" value="MetI-like"/>
    <property type="match status" value="1"/>
</dbReference>
<evidence type="ECO:0000256" key="8">
    <source>
        <dbReference type="SAM" id="SignalP"/>
    </source>
</evidence>
<evidence type="ECO:0000256" key="4">
    <source>
        <dbReference type="ARBA" id="ARBA00022692"/>
    </source>
</evidence>
<dbReference type="CDD" id="cd06261">
    <property type="entry name" value="TM_PBP2"/>
    <property type="match status" value="1"/>
</dbReference>
<keyword evidence="4 7" id="KW-0812">Transmembrane</keyword>
<dbReference type="PANTHER" id="PTHR30151">
    <property type="entry name" value="ALKANE SULFONATE ABC TRANSPORTER-RELATED, MEMBRANE SUBUNIT"/>
    <property type="match status" value="1"/>
</dbReference>
<comment type="caution">
    <text evidence="10">The sequence shown here is derived from an EMBL/GenBank/DDBJ whole genome shotgun (WGS) entry which is preliminary data.</text>
</comment>
<dbReference type="RefSeq" id="WP_279815317.1">
    <property type="nucleotide sequence ID" value="NZ_BAAAEN010000033.1"/>
</dbReference>
<keyword evidence="2 7" id="KW-0813">Transport</keyword>
<feature type="chain" id="PRO_5047394728" evidence="8">
    <location>
        <begin position="21"/>
        <end position="254"/>
    </location>
</feature>
<dbReference type="Pfam" id="PF00528">
    <property type="entry name" value="BPD_transp_1"/>
    <property type="match status" value="1"/>
</dbReference>
<feature type="transmembrane region" description="Helical" evidence="7">
    <location>
        <begin position="96"/>
        <end position="117"/>
    </location>
</feature>
<keyword evidence="8" id="KW-0732">Signal</keyword>
<keyword evidence="5 7" id="KW-1133">Transmembrane helix</keyword>
<gene>
    <name evidence="10" type="ORF">GCM10009097_54010</name>
</gene>
<sequence length="254" mass="26598">MIRAIGPRLRGLLLPLLALAAAEAAMRASGAQSDAFARPTEILRAMWTAAQDGSLAAASAQTLGNALLGLAAGGGIGLVLGLWFGASSRAGRWSALTVNLLRPLPSVALVPIAMLAFGFGYRMESAVVAFTCVWPMLMFAQDGVARVEPRLVEVARVLGLGGIRRAWKIVLPAALPRIFVGLRLSLGIALTIAVTTEIIANPMGLGYGLAMAQQSLNPALMLALVIWIGVLGWAANAGLLWLQARLFARRGVRA</sequence>
<protein>
    <submittedName>
        <fullName evidence="10">ABC transporter permease</fullName>
    </submittedName>
</protein>
<dbReference type="EMBL" id="BAAAEN010000033">
    <property type="protein sequence ID" value="GAA0529724.1"/>
    <property type="molecule type" value="Genomic_DNA"/>
</dbReference>
<evidence type="ECO:0000313" key="11">
    <source>
        <dbReference type="Proteomes" id="UP001501706"/>
    </source>
</evidence>
<dbReference type="PROSITE" id="PS50928">
    <property type="entry name" value="ABC_TM1"/>
    <property type="match status" value="1"/>
</dbReference>
<comment type="subcellular location">
    <subcellularLocation>
        <location evidence="1 7">Cell membrane</location>
        <topology evidence="1 7">Multi-pass membrane protein</topology>
    </subcellularLocation>
</comment>
<evidence type="ECO:0000256" key="3">
    <source>
        <dbReference type="ARBA" id="ARBA00022475"/>
    </source>
</evidence>
<evidence type="ECO:0000313" key="10">
    <source>
        <dbReference type="EMBL" id="GAA0529724.1"/>
    </source>
</evidence>
<evidence type="ECO:0000256" key="5">
    <source>
        <dbReference type="ARBA" id="ARBA00022989"/>
    </source>
</evidence>
<dbReference type="InterPro" id="IPR000515">
    <property type="entry name" value="MetI-like"/>
</dbReference>
<dbReference type="PANTHER" id="PTHR30151:SF38">
    <property type="entry name" value="ALIPHATIC SULFONATES TRANSPORT PERMEASE PROTEIN SSUC-RELATED"/>
    <property type="match status" value="1"/>
</dbReference>
<reference evidence="10 11" key="1">
    <citation type="journal article" date="2019" name="Int. J. Syst. Evol. Microbiol.">
        <title>The Global Catalogue of Microorganisms (GCM) 10K type strain sequencing project: providing services to taxonomists for standard genome sequencing and annotation.</title>
        <authorList>
            <consortium name="The Broad Institute Genomics Platform"/>
            <consortium name="The Broad Institute Genome Sequencing Center for Infectious Disease"/>
            <person name="Wu L."/>
            <person name="Ma J."/>
        </authorList>
    </citation>
    <scope>NUCLEOTIDE SEQUENCE [LARGE SCALE GENOMIC DNA]</scope>
    <source>
        <strain evidence="10 11">JCM 14330</strain>
    </source>
</reference>
<organism evidence="10 11">
    <name type="scientific">Pigmentiphaga daeguensis</name>
    <dbReference type="NCBI Taxonomy" id="414049"/>
    <lineage>
        <taxon>Bacteria</taxon>
        <taxon>Pseudomonadati</taxon>
        <taxon>Pseudomonadota</taxon>
        <taxon>Betaproteobacteria</taxon>
        <taxon>Burkholderiales</taxon>
        <taxon>Alcaligenaceae</taxon>
        <taxon>Pigmentiphaga</taxon>
    </lineage>
</organism>
<evidence type="ECO:0000256" key="7">
    <source>
        <dbReference type="RuleBase" id="RU363032"/>
    </source>
</evidence>
<comment type="similarity">
    <text evidence="7">Belongs to the binding-protein-dependent transport system permease family.</text>
</comment>
<proteinExistence type="inferred from homology"/>
<evidence type="ECO:0000256" key="6">
    <source>
        <dbReference type="ARBA" id="ARBA00023136"/>
    </source>
</evidence>
<dbReference type="SUPFAM" id="SSF161098">
    <property type="entry name" value="MetI-like"/>
    <property type="match status" value="1"/>
</dbReference>
<keyword evidence="6 7" id="KW-0472">Membrane</keyword>
<feature type="domain" description="ABC transmembrane type-1" evidence="9">
    <location>
        <begin position="59"/>
        <end position="237"/>
    </location>
</feature>
<evidence type="ECO:0000259" key="9">
    <source>
        <dbReference type="PROSITE" id="PS50928"/>
    </source>
</evidence>
<feature type="signal peptide" evidence="8">
    <location>
        <begin position="1"/>
        <end position="20"/>
    </location>
</feature>
<feature type="transmembrane region" description="Helical" evidence="7">
    <location>
        <begin position="174"/>
        <end position="199"/>
    </location>
</feature>
<dbReference type="Proteomes" id="UP001501706">
    <property type="component" value="Unassembled WGS sequence"/>
</dbReference>
<evidence type="ECO:0000256" key="1">
    <source>
        <dbReference type="ARBA" id="ARBA00004651"/>
    </source>
</evidence>
<accession>A0ABN1CYW3</accession>
<keyword evidence="3" id="KW-1003">Cell membrane</keyword>
<keyword evidence="11" id="KW-1185">Reference proteome</keyword>
<feature type="transmembrane region" description="Helical" evidence="7">
    <location>
        <begin position="63"/>
        <end position="84"/>
    </location>
</feature>
<dbReference type="InterPro" id="IPR035906">
    <property type="entry name" value="MetI-like_sf"/>
</dbReference>
<feature type="transmembrane region" description="Helical" evidence="7">
    <location>
        <begin position="219"/>
        <end position="242"/>
    </location>
</feature>
<name>A0ABN1CYW3_9BURK</name>
<evidence type="ECO:0000256" key="2">
    <source>
        <dbReference type="ARBA" id="ARBA00022448"/>
    </source>
</evidence>